<gene>
    <name evidence="2" type="ORF">A5CBH24_21030</name>
</gene>
<keyword evidence="1" id="KW-0812">Transmembrane</keyword>
<dbReference type="EMBL" id="AP019735">
    <property type="protein sequence ID" value="BBL04790.1"/>
    <property type="molecule type" value="Genomic_DNA"/>
</dbReference>
<keyword evidence="1" id="KW-0472">Membrane</keyword>
<evidence type="ECO:0000313" key="2">
    <source>
        <dbReference type="EMBL" id="BBL04790.1"/>
    </source>
</evidence>
<reference evidence="3" key="1">
    <citation type="submission" date="2019-06" db="EMBL/GenBank/DDBJ databases">
        <title>Alistipes onderdonkii subsp. vulgaris subsp. nov., Alistipes dispar sp. nov. and Alistipes communis sp. nov., isolated from human faeces, and creation of Alistipes onderdonkii subsp. onderdonkii subsp. nov.</title>
        <authorList>
            <person name="Sakamoto M."/>
            <person name="Ikeyama N."/>
            <person name="Ogata Y."/>
            <person name="Suda W."/>
            <person name="Iino T."/>
            <person name="Hattori M."/>
            <person name="Ohkuma M."/>
        </authorList>
    </citation>
    <scope>NUCLEOTIDE SEQUENCE [LARGE SCALE GENOMIC DNA]</scope>
    <source>
        <strain evidence="3">5CBH24</strain>
    </source>
</reference>
<dbReference type="Proteomes" id="UP000318946">
    <property type="component" value="Chromosome"/>
</dbReference>
<accession>A0A4Y1WUY3</accession>
<protein>
    <submittedName>
        <fullName evidence="2">Uncharacterized protein</fullName>
    </submittedName>
</protein>
<dbReference type="AlphaFoldDB" id="A0A4Y1WUY3"/>
<dbReference type="OrthoDB" id="1493449at2"/>
<sequence length="173" mass="20462">MKAALKYPVFYLAPAEHTVYVFWREENVTTRRLLAEVDGWAGQEVVDASGRRYTIRRSRETAPVGLCGRIGPTDRRTVRYETDFEDEVRDCMLPELQAWIAREYPRSEWFREACWRNAANFRQAVFRCRSFEELARMFRCRPEEEPSIRRDLVRFLAVALVVGLVIWLLACYT</sequence>
<dbReference type="RefSeq" id="WP_141413136.1">
    <property type="nucleotide sequence ID" value="NZ_AP019735.1"/>
</dbReference>
<evidence type="ECO:0000313" key="3">
    <source>
        <dbReference type="Proteomes" id="UP000318946"/>
    </source>
</evidence>
<dbReference type="GeneID" id="78342821"/>
<feature type="transmembrane region" description="Helical" evidence="1">
    <location>
        <begin position="152"/>
        <end position="170"/>
    </location>
</feature>
<evidence type="ECO:0000256" key="1">
    <source>
        <dbReference type="SAM" id="Phobius"/>
    </source>
</evidence>
<keyword evidence="1" id="KW-1133">Transmembrane helix</keyword>
<organism evidence="2 3">
    <name type="scientific">Alistipes communis</name>
    <dbReference type="NCBI Taxonomy" id="2585118"/>
    <lineage>
        <taxon>Bacteria</taxon>
        <taxon>Pseudomonadati</taxon>
        <taxon>Bacteroidota</taxon>
        <taxon>Bacteroidia</taxon>
        <taxon>Bacteroidales</taxon>
        <taxon>Rikenellaceae</taxon>
        <taxon>Alistipes</taxon>
    </lineage>
</organism>
<proteinExistence type="predicted"/>
<dbReference type="KEGG" id="acou:A5CBH24_21030"/>
<name>A0A4Y1WUY3_9BACT</name>
<keyword evidence="3" id="KW-1185">Reference proteome</keyword>